<keyword evidence="2" id="KW-1185">Reference proteome</keyword>
<sequence length="150" mass="17518">MQTLARRLLRKYQATLLGEIRFHDGSHDFLTLCQAMKKDIFFISKGVLRPRDFMVRMGIDMEGINCIREGEVDAENENIFRRISRKFGHDLDKFIYIGEEKDVVKARETGMTGVLLDRSLEECRLECTPFAVQNTMAINSLKILTNWLKW</sequence>
<dbReference type="Proteomes" id="UP000799444">
    <property type="component" value="Unassembled WGS sequence"/>
</dbReference>
<organism evidence="1 2">
    <name type="scientific">Polyplosphaeria fusca</name>
    <dbReference type="NCBI Taxonomy" id="682080"/>
    <lineage>
        <taxon>Eukaryota</taxon>
        <taxon>Fungi</taxon>
        <taxon>Dikarya</taxon>
        <taxon>Ascomycota</taxon>
        <taxon>Pezizomycotina</taxon>
        <taxon>Dothideomycetes</taxon>
        <taxon>Pleosporomycetidae</taxon>
        <taxon>Pleosporales</taxon>
        <taxon>Tetraplosphaeriaceae</taxon>
        <taxon>Polyplosphaeria</taxon>
    </lineage>
</organism>
<comment type="caution">
    <text evidence="1">The sequence shown here is derived from an EMBL/GenBank/DDBJ whole genome shotgun (WGS) entry which is preliminary data.</text>
</comment>
<proteinExistence type="predicted"/>
<dbReference type="SUPFAM" id="SSF56784">
    <property type="entry name" value="HAD-like"/>
    <property type="match status" value="1"/>
</dbReference>
<protein>
    <submittedName>
        <fullName evidence="1">Uncharacterized protein</fullName>
    </submittedName>
</protein>
<gene>
    <name evidence="1" type="ORF">EJ04DRAFT_514587</name>
</gene>
<evidence type="ECO:0000313" key="1">
    <source>
        <dbReference type="EMBL" id="KAF2731397.1"/>
    </source>
</evidence>
<dbReference type="EMBL" id="ML996196">
    <property type="protein sequence ID" value="KAF2731397.1"/>
    <property type="molecule type" value="Genomic_DNA"/>
</dbReference>
<dbReference type="Gene3D" id="3.40.50.1000">
    <property type="entry name" value="HAD superfamily/HAD-like"/>
    <property type="match status" value="1"/>
</dbReference>
<dbReference type="InterPro" id="IPR023214">
    <property type="entry name" value="HAD_sf"/>
</dbReference>
<dbReference type="AlphaFoldDB" id="A0A9P4UWU3"/>
<dbReference type="InterPro" id="IPR036412">
    <property type="entry name" value="HAD-like_sf"/>
</dbReference>
<evidence type="ECO:0000313" key="2">
    <source>
        <dbReference type="Proteomes" id="UP000799444"/>
    </source>
</evidence>
<name>A0A9P4UWU3_9PLEO</name>
<accession>A0A9P4UWU3</accession>
<reference evidence="1" key="1">
    <citation type="journal article" date="2020" name="Stud. Mycol.">
        <title>101 Dothideomycetes genomes: a test case for predicting lifestyles and emergence of pathogens.</title>
        <authorList>
            <person name="Haridas S."/>
            <person name="Albert R."/>
            <person name="Binder M."/>
            <person name="Bloem J."/>
            <person name="Labutti K."/>
            <person name="Salamov A."/>
            <person name="Andreopoulos B."/>
            <person name="Baker S."/>
            <person name="Barry K."/>
            <person name="Bills G."/>
            <person name="Bluhm B."/>
            <person name="Cannon C."/>
            <person name="Castanera R."/>
            <person name="Culley D."/>
            <person name="Daum C."/>
            <person name="Ezra D."/>
            <person name="Gonzalez J."/>
            <person name="Henrissat B."/>
            <person name="Kuo A."/>
            <person name="Liang C."/>
            <person name="Lipzen A."/>
            <person name="Lutzoni F."/>
            <person name="Magnuson J."/>
            <person name="Mondo S."/>
            <person name="Nolan M."/>
            <person name="Ohm R."/>
            <person name="Pangilinan J."/>
            <person name="Park H.-J."/>
            <person name="Ramirez L."/>
            <person name="Alfaro M."/>
            <person name="Sun H."/>
            <person name="Tritt A."/>
            <person name="Yoshinaga Y."/>
            <person name="Zwiers L.-H."/>
            <person name="Turgeon B."/>
            <person name="Goodwin S."/>
            <person name="Spatafora J."/>
            <person name="Crous P."/>
            <person name="Grigoriev I."/>
        </authorList>
    </citation>
    <scope>NUCLEOTIDE SEQUENCE</scope>
    <source>
        <strain evidence="1">CBS 125425</strain>
    </source>
</reference>